<dbReference type="InterPro" id="IPR019448">
    <property type="entry name" value="NT-C2"/>
</dbReference>
<reference evidence="4" key="2">
    <citation type="submission" date="2025-09" db="UniProtKB">
        <authorList>
            <consortium name="Ensembl"/>
        </authorList>
    </citation>
    <scope>IDENTIFICATION</scope>
</reference>
<feature type="compositionally biased region" description="Basic and acidic residues" evidence="2">
    <location>
        <begin position="278"/>
        <end position="295"/>
    </location>
</feature>
<feature type="compositionally biased region" description="Polar residues" evidence="2">
    <location>
        <begin position="203"/>
        <end position="230"/>
    </location>
</feature>
<accession>A0A3B3TBY9</accession>
<sequence>MAFIMMKKKKFKFKVDFELDELSAVPIVNGVLFCKVRLIDGGFSDESSREMVQANCVRWRKKFSFLCKMSASASTGVLDPCVFRVSVRKELKGGKTYAKLGFADLNLAEFAGSGNTIRRCLLEGYDTKHMRQDNSILKVIISTQLMSGDPCFKTPPSTAMYVGMQEGECLLKDRKGGETFKPFVDTPLKSASVPDELGMCGHSRTSSYASQQSKVSGYSTDHSRSSSMSELTHRRNTSVGSASTGIGSIPEPSDEREPRAGPQLGIGTPVKSTSSSERLNRHPMKQDSMESQLKRVDATRVDADDIVEKILQSQDFSHDFLDSSAEEEGLRLFVGPGGSTAFGSHHTRVGAGAYEQVVIKR</sequence>
<name>A0A3B3TBY9_9TELE</name>
<comment type="similarity">
    <text evidence="1">Belongs to the EEIG family.</text>
</comment>
<evidence type="ECO:0000313" key="4">
    <source>
        <dbReference type="Ensembl" id="ENSPKIP00000040170.1"/>
    </source>
</evidence>
<evidence type="ECO:0000256" key="1">
    <source>
        <dbReference type="ARBA" id="ARBA00034780"/>
    </source>
</evidence>
<organism evidence="4 5">
    <name type="scientific">Paramormyrops kingsleyae</name>
    <dbReference type="NCBI Taxonomy" id="1676925"/>
    <lineage>
        <taxon>Eukaryota</taxon>
        <taxon>Metazoa</taxon>
        <taxon>Chordata</taxon>
        <taxon>Craniata</taxon>
        <taxon>Vertebrata</taxon>
        <taxon>Euteleostomi</taxon>
        <taxon>Actinopterygii</taxon>
        <taxon>Neopterygii</taxon>
        <taxon>Teleostei</taxon>
        <taxon>Osteoglossocephala</taxon>
        <taxon>Osteoglossomorpha</taxon>
        <taxon>Osteoglossiformes</taxon>
        <taxon>Mormyridae</taxon>
        <taxon>Paramormyrops</taxon>
    </lineage>
</organism>
<dbReference type="InterPro" id="IPR039931">
    <property type="entry name" value="EEIG1/2-like"/>
</dbReference>
<dbReference type="Ensembl" id="ENSPKIT00000021188.1">
    <property type="protein sequence ID" value="ENSPKIP00000040170.1"/>
    <property type="gene ID" value="ENSPKIG00000017219.1"/>
</dbReference>
<dbReference type="Proteomes" id="UP000261540">
    <property type="component" value="Unplaced"/>
</dbReference>
<feature type="compositionally biased region" description="Polar residues" evidence="2">
    <location>
        <begin position="237"/>
        <end position="246"/>
    </location>
</feature>
<dbReference type="Pfam" id="PF10358">
    <property type="entry name" value="NT-C2"/>
    <property type="match status" value="1"/>
</dbReference>
<keyword evidence="5" id="KW-1185">Reference proteome</keyword>
<dbReference type="PANTHER" id="PTHR21456:SF3">
    <property type="entry name" value="EEIG FAMILY MEMBER 2"/>
    <property type="match status" value="1"/>
</dbReference>
<feature type="domain" description="C2 NT-type" evidence="3">
    <location>
        <begin position="3"/>
        <end position="145"/>
    </location>
</feature>
<dbReference type="OrthoDB" id="3365224at2759"/>
<dbReference type="PROSITE" id="PS51840">
    <property type="entry name" value="C2_NT"/>
    <property type="match status" value="1"/>
</dbReference>
<protein>
    <submittedName>
        <fullName evidence="4">EEIG family member 2</fullName>
    </submittedName>
</protein>
<dbReference type="AlphaFoldDB" id="A0A3B3TBY9"/>
<evidence type="ECO:0000313" key="5">
    <source>
        <dbReference type="Proteomes" id="UP000261540"/>
    </source>
</evidence>
<dbReference type="STRING" id="1676925.ENSPKIP00000040170"/>
<dbReference type="GeneTree" id="ENSGT00940000156132"/>
<evidence type="ECO:0000256" key="2">
    <source>
        <dbReference type="SAM" id="MobiDB-lite"/>
    </source>
</evidence>
<feature type="region of interest" description="Disordered" evidence="2">
    <location>
        <begin position="202"/>
        <end position="295"/>
    </location>
</feature>
<dbReference type="PANTHER" id="PTHR21456">
    <property type="entry name" value="FAMILY WITH SEQUENCE SIMILARITY 102"/>
    <property type="match status" value="1"/>
</dbReference>
<reference evidence="4" key="1">
    <citation type="submission" date="2025-08" db="UniProtKB">
        <authorList>
            <consortium name="Ensembl"/>
        </authorList>
    </citation>
    <scope>IDENTIFICATION</scope>
</reference>
<evidence type="ECO:0000259" key="3">
    <source>
        <dbReference type="PROSITE" id="PS51840"/>
    </source>
</evidence>
<proteinExistence type="inferred from homology"/>